<evidence type="ECO:0008006" key="4">
    <source>
        <dbReference type="Google" id="ProtNLM"/>
    </source>
</evidence>
<dbReference type="STRING" id="1802630.A3H26_01690"/>
<dbReference type="PANTHER" id="PTHR30345">
    <property type="entry name" value="RIBOSE-5-PHOSPHATE ISOMERASE B"/>
    <property type="match status" value="1"/>
</dbReference>
<dbReference type="Gene3D" id="3.40.1400.10">
    <property type="entry name" value="Sugar-phosphate isomerase, RpiB/LacA/LacB"/>
    <property type="match status" value="1"/>
</dbReference>
<dbReference type="NCBIfam" id="TIGR00689">
    <property type="entry name" value="rpiB_lacA_lacB"/>
    <property type="match status" value="1"/>
</dbReference>
<comment type="similarity">
    <text evidence="1">Belongs to the LacAB/RpiB family.</text>
</comment>
<evidence type="ECO:0000256" key="1">
    <source>
        <dbReference type="ARBA" id="ARBA00008754"/>
    </source>
</evidence>
<dbReference type="NCBIfam" id="NF004051">
    <property type="entry name" value="PRK05571.1"/>
    <property type="match status" value="1"/>
</dbReference>
<dbReference type="Pfam" id="PF02502">
    <property type="entry name" value="LacAB_rpiB"/>
    <property type="match status" value="1"/>
</dbReference>
<reference evidence="2 3" key="1">
    <citation type="journal article" date="2016" name="Nat. Commun.">
        <title>Thousands of microbial genomes shed light on interconnected biogeochemical processes in an aquifer system.</title>
        <authorList>
            <person name="Anantharaman K."/>
            <person name="Brown C.T."/>
            <person name="Hug L.A."/>
            <person name="Sharon I."/>
            <person name="Castelle C.J."/>
            <person name="Probst A.J."/>
            <person name="Thomas B.C."/>
            <person name="Singh A."/>
            <person name="Wilkins M.J."/>
            <person name="Karaoz U."/>
            <person name="Brodie E.L."/>
            <person name="Williams K.H."/>
            <person name="Hubbard S.S."/>
            <person name="Banfield J.F."/>
        </authorList>
    </citation>
    <scope>NUCLEOTIDE SEQUENCE [LARGE SCALE GENOMIC DNA]</scope>
</reference>
<dbReference type="PANTHER" id="PTHR30345:SF0">
    <property type="entry name" value="DNA DAMAGE-REPAIR_TOLERATION PROTEIN DRT102"/>
    <property type="match status" value="1"/>
</dbReference>
<dbReference type="GO" id="GO:0016861">
    <property type="term" value="F:intramolecular oxidoreductase activity, interconverting aldoses and ketoses"/>
    <property type="evidence" value="ECO:0007669"/>
    <property type="project" value="UniProtKB-ARBA"/>
</dbReference>
<sequence length="145" mass="16668">MLYITSDHGGLKLKSRLIEFLKQKNIEFEDCGPNELIPSDDYTDYVIPVMRKVLESPKNNAVLICKNGVGVSIIANRFKGIRCALSWRLEHAVSSRNDDDANVLALPANYISEDEAEIILENWLNKDFSKEERFVRRINKLEEIK</sequence>
<accession>A0A1F4VHM1</accession>
<name>A0A1F4VHM1_UNCKA</name>
<gene>
    <name evidence="2" type="ORF">A3H26_01690</name>
</gene>
<dbReference type="GO" id="GO:0005975">
    <property type="term" value="P:carbohydrate metabolic process"/>
    <property type="evidence" value="ECO:0007669"/>
    <property type="project" value="InterPro"/>
</dbReference>
<evidence type="ECO:0000313" key="2">
    <source>
        <dbReference type="EMBL" id="OGC56585.1"/>
    </source>
</evidence>
<dbReference type="Proteomes" id="UP000177763">
    <property type="component" value="Unassembled WGS sequence"/>
</dbReference>
<protein>
    <recommendedName>
        <fullName evidence="4">Ribose-5-phosphate isomerase</fullName>
    </recommendedName>
</protein>
<dbReference type="AlphaFoldDB" id="A0A1F4VHM1"/>
<dbReference type="InterPro" id="IPR003500">
    <property type="entry name" value="RpiB_LacA_LacB"/>
</dbReference>
<evidence type="ECO:0000313" key="3">
    <source>
        <dbReference type="Proteomes" id="UP000177763"/>
    </source>
</evidence>
<proteinExistence type="inferred from homology"/>
<comment type="caution">
    <text evidence="2">The sequence shown here is derived from an EMBL/GenBank/DDBJ whole genome shotgun (WGS) entry which is preliminary data.</text>
</comment>
<dbReference type="PIRSF" id="PIRSF005384">
    <property type="entry name" value="RpiB_LacA_B"/>
    <property type="match status" value="1"/>
</dbReference>
<dbReference type="SUPFAM" id="SSF89623">
    <property type="entry name" value="Ribose/Galactose isomerase RpiB/AlsB"/>
    <property type="match status" value="1"/>
</dbReference>
<dbReference type="EMBL" id="MEVN01000034">
    <property type="protein sequence ID" value="OGC56585.1"/>
    <property type="molecule type" value="Genomic_DNA"/>
</dbReference>
<organism evidence="2 3">
    <name type="scientific">candidate division WWE3 bacterium RIFCSPLOWO2_12_FULL_36_10</name>
    <dbReference type="NCBI Taxonomy" id="1802630"/>
    <lineage>
        <taxon>Bacteria</taxon>
        <taxon>Katanobacteria</taxon>
    </lineage>
</organism>
<dbReference type="InterPro" id="IPR036569">
    <property type="entry name" value="RpiB_LacA_LacB_sf"/>
</dbReference>